<evidence type="ECO:0000313" key="1">
    <source>
        <dbReference type="EMBL" id="AMW34382.1"/>
    </source>
</evidence>
<name>A0A143DCD3_9PROT</name>
<gene>
    <name evidence="1" type="ORF">AY555_03350</name>
</gene>
<sequence length="404" mass="44321">MASAPLILEQALARSIGEEWHPCSGTRWNHPLLDAVGPVLCSFAHWIASQHDPNQPLFCILREGQLIGHLVQALGIPAVHDISLNRRLCLKAAVLSAEDEEGLLNILTRARRRPMMVKEAIIEMELPHPPLPGSTPLVANSPELAAFLSWLREPGPAEALITATSGLRTRLLAYLERIGALDNRQIILADLGYATNIQNALQKILQHEKKDITTLGLYLLTTPGASWTIQRGGTVRSYLAHLGKPEWFTHLFTRTPEPLETLCTNVDGPLIDYTVDGLPVRLPSLLPLKQTKAVKLLQAALLTEAKASLRIHAAAARLKLARFLSLPTLEETDILAPWVYEETLDASTRRLAPASVGNPWNLDRTAMPWPAGAARQAGWTDEQLLYEAKALALPALGPENQCCP</sequence>
<dbReference type="EMBL" id="CP014525">
    <property type="protein sequence ID" value="AMW34382.1"/>
    <property type="molecule type" value="Genomic_DNA"/>
</dbReference>
<dbReference type="KEGG" id="hjo:AY555_03350"/>
<organism evidence="1 2">
    <name type="scientific">Haematospirillum jordaniae</name>
    <dbReference type="NCBI Taxonomy" id="1549855"/>
    <lineage>
        <taxon>Bacteria</taxon>
        <taxon>Pseudomonadati</taxon>
        <taxon>Pseudomonadota</taxon>
        <taxon>Alphaproteobacteria</taxon>
        <taxon>Rhodospirillales</taxon>
        <taxon>Novispirillaceae</taxon>
        <taxon>Haematospirillum</taxon>
    </lineage>
</organism>
<dbReference type="GeneID" id="53316185"/>
<accession>A0A143DCD3</accession>
<dbReference type="Proteomes" id="UP000076066">
    <property type="component" value="Chromosome"/>
</dbReference>
<protein>
    <submittedName>
        <fullName evidence="1">Uncharacterized protein</fullName>
    </submittedName>
</protein>
<dbReference type="STRING" id="1549855.AY555_03350"/>
<evidence type="ECO:0000313" key="2">
    <source>
        <dbReference type="Proteomes" id="UP000076066"/>
    </source>
</evidence>
<reference evidence="1 2" key="1">
    <citation type="submission" date="2016-02" db="EMBL/GenBank/DDBJ databases">
        <title>Complete Genome of H5569, the type strain of the newly described species Haematospirillium jordaniae.</title>
        <authorList>
            <person name="Nicholson A.C."/>
            <person name="Humrighouse B.W."/>
            <person name="Loparov V."/>
            <person name="McQuiston J.R."/>
        </authorList>
    </citation>
    <scope>NUCLEOTIDE SEQUENCE [LARGE SCALE GENOMIC DNA]</scope>
    <source>
        <strain evidence="1 2">H5569</strain>
    </source>
</reference>
<dbReference type="AlphaFoldDB" id="A0A143DCD3"/>
<dbReference type="OrthoDB" id="9816564at2"/>
<dbReference type="RefSeq" id="WP_066133442.1">
    <property type="nucleotide sequence ID" value="NZ_CP014525.1"/>
</dbReference>
<proteinExistence type="predicted"/>
<keyword evidence="2" id="KW-1185">Reference proteome</keyword>